<dbReference type="RefSeq" id="WP_386366732.1">
    <property type="nucleotide sequence ID" value="NZ_JBHRXZ010000024.1"/>
</dbReference>
<evidence type="ECO:0000259" key="9">
    <source>
        <dbReference type="PROSITE" id="PS50885"/>
    </source>
</evidence>
<dbReference type="SUPFAM" id="SSF58104">
    <property type="entry name" value="Methyl-accepting chemotaxis protein (MCP) signaling domain"/>
    <property type="match status" value="1"/>
</dbReference>
<evidence type="ECO:0000256" key="1">
    <source>
        <dbReference type="ARBA" id="ARBA00004141"/>
    </source>
</evidence>
<dbReference type="InterPro" id="IPR004089">
    <property type="entry name" value="MCPsignal_dom"/>
</dbReference>
<keyword evidence="11" id="KW-1185">Reference proteome</keyword>
<dbReference type="PROSITE" id="PS50885">
    <property type="entry name" value="HAMP"/>
    <property type="match status" value="1"/>
</dbReference>
<accession>A0ABV7T9X4</accession>
<evidence type="ECO:0000256" key="6">
    <source>
        <dbReference type="ARBA" id="ARBA00029447"/>
    </source>
</evidence>
<evidence type="ECO:0000313" key="11">
    <source>
        <dbReference type="Proteomes" id="UP001595630"/>
    </source>
</evidence>
<evidence type="ECO:0000256" key="2">
    <source>
        <dbReference type="ARBA" id="ARBA00022692"/>
    </source>
</evidence>
<keyword evidence="4" id="KW-0472">Membrane</keyword>
<dbReference type="InterPro" id="IPR003660">
    <property type="entry name" value="HAMP_dom"/>
</dbReference>
<keyword evidence="3" id="KW-1133">Transmembrane helix</keyword>
<keyword evidence="2" id="KW-0812">Transmembrane</keyword>
<evidence type="ECO:0000256" key="5">
    <source>
        <dbReference type="ARBA" id="ARBA00023224"/>
    </source>
</evidence>
<evidence type="ECO:0000259" key="8">
    <source>
        <dbReference type="PROSITE" id="PS50111"/>
    </source>
</evidence>
<feature type="domain" description="Methyl-accepting transducer" evidence="8">
    <location>
        <begin position="379"/>
        <end position="615"/>
    </location>
</feature>
<organism evidence="10 11">
    <name type="scientific">Stutzerimonas tarimensis</name>
    <dbReference type="NCBI Taxonomy" id="1507735"/>
    <lineage>
        <taxon>Bacteria</taxon>
        <taxon>Pseudomonadati</taxon>
        <taxon>Pseudomonadota</taxon>
        <taxon>Gammaproteobacteria</taxon>
        <taxon>Pseudomonadales</taxon>
        <taxon>Pseudomonadaceae</taxon>
        <taxon>Stutzerimonas</taxon>
    </lineage>
</organism>
<dbReference type="PROSITE" id="PS50111">
    <property type="entry name" value="CHEMOTAXIS_TRANSDUC_2"/>
    <property type="match status" value="1"/>
</dbReference>
<evidence type="ECO:0000256" key="4">
    <source>
        <dbReference type="ARBA" id="ARBA00023136"/>
    </source>
</evidence>
<comment type="similarity">
    <text evidence="6">Belongs to the methyl-accepting chemotaxis (MCP) protein family.</text>
</comment>
<evidence type="ECO:0000256" key="3">
    <source>
        <dbReference type="ARBA" id="ARBA00022989"/>
    </source>
</evidence>
<dbReference type="EMBL" id="JBHRXZ010000024">
    <property type="protein sequence ID" value="MFC3609303.1"/>
    <property type="molecule type" value="Genomic_DNA"/>
</dbReference>
<dbReference type="SMART" id="SM00283">
    <property type="entry name" value="MA"/>
    <property type="match status" value="1"/>
</dbReference>
<comment type="caution">
    <text evidence="10">The sequence shown here is derived from an EMBL/GenBank/DDBJ whole genome shotgun (WGS) entry which is preliminary data.</text>
</comment>
<dbReference type="Gene3D" id="1.10.287.950">
    <property type="entry name" value="Methyl-accepting chemotaxis protein"/>
    <property type="match status" value="1"/>
</dbReference>
<comment type="subcellular location">
    <subcellularLocation>
        <location evidence="1">Membrane</location>
        <topology evidence="1">Multi-pass membrane protein</topology>
    </subcellularLocation>
</comment>
<name>A0ABV7T9X4_9GAMM</name>
<evidence type="ECO:0000256" key="7">
    <source>
        <dbReference type="PROSITE-ProRule" id="PRU00284"/>
    </source>
</evidence>
<evidence type="ECO:0000313" key="10">
    <source>
        <dbReference type="EMBL" id="MFC3609303.1"/>
    </source>
</evidence>
<dbReference type="PANTHER" id="PTHR32089">
    <property type="entry name" value="METHYL-ACCEPTING CHEMOTAXIS PROTEIN MCPB"/>
    <property type="match status" value="1"/>
</dbReference>
<dbReference type="Pfam" id="PF00015">
    <property type="entry name" value="MCPsignal"/>
    <property type="match status" value="1"/>
</dbReference>
<feature type="domain" description="HAMP" evidence="9">
    <location>
        <begin position="321"/>
        <end position="374"/>
    </location>
</feature>
<proteinExistence type="inferred from homology"/>
<dbReference type="Proteomes" id="UP001595630">
    <property type="component" value="Unassembled WGS sequence"/>
</dbReference>
<keyword evidence="5 7" id="KW-0807">Transducer</keyword>
<protein>
    <submittedName>
        <fullName evidence="10">Methyl-accepting chemotaxis protein</fullName>
    </submittedName>
</protein>
<gene>
    <name evidence="10" type="ORF">ACFOMF_16120</name>
</gene>
<reference evidence="11" key="1">
    <citation type="journal article" date="2019" name="Int. J. Syst. Evol. Microbiol.">
        <title>The Global Catalogue of Microorganisms (GCM) 10K type strain sequencing project: providing services to taxonomists for standard genome sequencing and annotation.</title>
        <authorList>
            <consortium name="The Broad Institute Genomics Platform"/>
            <consortium name="The Broad Institute Genome Sequencing Center for Infectious Disease"/>
            <person name="Wu L."/>
            <person name="Ma J."/>
        </authorList>
    </citation>
    <scope>NUCLEOTIDE SEQUENCE [LARGE SCALE GENOMIC DNA]</scope>
    <source>
        <strain evidence="11">KCTC 42447</strain>
    </source>
</reference>
<dbReference type="PANTHER" id="PTHR32089:SF119">
    <property type="entry name" value="METHYL-ACCEPTING CHEMOTAXIS PROTEIN CTPL"/>
    <property type="match status" value="1"/>
</dbReference>
<sequence length="651" mass="69983">MRLKSLTTCTTFLLLAVCLALGATLWWSERALAQPYLLMTRYLALSQLFQQRVATDVQVYLETGDALRHSQAMRALDELTGELDALPPPFAAPLQPSLVDLRRFAGEDLLAAGKLAGDPQGLLVQAERELAAVLASLQAYAREGQGEAYLSPLLGAALDLKQLSQARERLMATRRDEPLADAQKALTSLERQAREIQALPLLGVVERRAGAGNGFAALLGLADNAASERAEDRGVALKRELAGLIQRYPMELERTRQLIGQRVALSEDSNRRIVGLQQALDGLRPLVNAEHGRIQAEVRWIQGMIIFCILAIALLVDRLQRRLSAVLAALVPALSAWGQGDFSRQLSLDSKIPEIVAMEQSLSRLRNYLADLIDALRVQADQVAVSSQDLSRISHHLHDGARHQASETAQIRDSLAQLESTIAEVAAGADEAALAGRAAARAVDQGQRVIGQSLGGLRSLVGEVQLNAHAIERLADETSTIGGVLTVIRSIAEQTNLLALNAAIEAARAGSQGRGFAVVAEEVRSLAQRTGGATEEIQQLIARLQLAARQSVEAMQAQVEHAETTAAQAGSAEAAMAEIVAAIDTIGSMAERIAHTTSQQHLTVSEVRSHSERIFELGDSNLGHIDQSRAQSEQLSRLGRDLDSAVKAISA</sequence>